<gene>
    <name evidence="2" type="ORF">J2X15_000853</name>
</gene>
<protein>
    <submittedName>
        <fullName evidence="2">Ubiquinone biosynthesis protein UbiJ</fullName>
    </submittedName>
</protein>
<evidence type="ECO:0000313" key="3">
    <source>
        <dbReference type="Proteomes" id="UP001268089"/>
    </source>
</evidence>
<organism evidence="2 3">
    <name type="scientific">Rhodoferax saidenbachensis</name>
    <dbReference type="NCBI Taxonomy" id="1484693"/>
    <lineage>
        <taxon>Bacteria</taxon>
        <taxon>Pseudomonadati</taxon>
        <taxon>Pseudomonadota</taxon>
        <taxon>Betaproteobacteria</taxon>
        <taxon>Burkholderiales</taxon>
        <taxon>Comamonadaceae</taxon>
        <taxon>Rhodoferax</taxon>
    </lineage>
</organism>
<evidence type="ECO:0000313" key="2">
    <source>
        <dbReference type="EMBL" id="MDR7305575.1"/>
    </source>
</evidence>
<dbReference type="InterPro" id="IPR038989">
    <property type="entry name" value="UbiJ"/>
</dbReference>
<dbReference type="EMBL" id="JAVDXO010000002">
    <property type="protein sequence ID" value="MDR7305575.1"/>
    <property type="molecule type" value="Genomic_DNA"/>
</dbReference>
<dbReference type="Proteomes" id="UP001268089">
    <property type="component" value="Unassembled WGS sequence"/>
</dbReference>
<evidence type="ECO:0000259" key="1">
    <source>
        <dbReference type="Pfam" id="PF02036"/>
    </source>
</evidence>
<name>A0ABU1ZL16_9BURK</name>
<keyword evidence="2" id="KW-0830">Ubiquinone</keyword>
<reference evidence="2 3" key="1">
    <citation type="submission" date="2023-07" db="EMBL/GenBank/DDBJ databases">
        <title>Sorghum-associated microbial communities from plants grown in Nebraska, USA.</title>
        <authorList>
            <person name="Schachtman D."/>
        </authorList>
    </citation>
    <scope>NUCLEOTIDE SEQUENCE [LARGE SCALE GENOMIC DNA]</scope>
    <source>
        <strain evidence="2 3">BE308</strain>
    </source>
</reference>
<sequence>MKALPTPPAPPAWAVEESHRRVVLLLNHVLQQEPQAMERLARQKGRVVLSQWRDFTFKVQATPAGLLDLAPADATADLTLVITDESPFAIAQALMQGDKPKVRIEGDVQLAAEINWLADHVRWDVEEDLSRILGDAPAHLLMQTGRTFAQALQQFVGKRAAPSDTASGTAA</sequence>
<dbReference type="InterPro" id="IPR003033">
    <property type="entry name" value="SCP2_sterol-bd_dom"/>
</dbReference>
<feature type="domain" description="SCP2" evidence="1">
    <location>
        <begin position="26"/>
        <end position="115"/>
    </location>
</feature>
<keyword evidence="3" id="KW-1185">Reference proteome</keyword>
<accession>A0ABU1ZL16</accession>
<dbReference type="Pfam" id="PF02036">
    <property type="entry name" value="SCP2"/>
    <property type="match status" value="1"/>
</dbReference>
<dbReference type="PANTHER" id="PTHR38693">
    <property type="entry name" value="UBIQUINONE BIOSYNTHESIS PROTEIN UBIJ"/>
    <property type="match status" value="1"/>
</dbReference>
<proteinExistence type="predicted"/>
<dbReference type="RefSeq" id="WP_409034248.1">
    <property type="nucleotide sequence ID" value="NZ_JAVDXO010000002.1"/>
</dbReference>
<dbReference type="PANTHER" id="PTHR38693:SF1">
    <property type="entry name" value="UBIQUINONE BIOSYNTHESIS ACCESSORY FACTOR UBIJ"/>
    <property type="match status" value="1"/>
</dbReference>
<comment type="caution">
    <text evidence="2">The sequence shown here is derived from an EMBL/GenBank/DDBJ whole genome shotgun (WGS) entry which is preliminary data.</text>
</comment>